<evidence type="ECO:0000313" key="11">
    <source>
        <dbReference type="EMBL" id="AEI50424.1"/>
    </source>
</evidence>
<reference evidence="12" key="1">
    <citation type="submission" date="2011-06" db="EMBL/GenBank/DDBJ databases">
        <title>The complete genome of chromosome of Runella slithyformis DSM 19594.</title>
        <authorList>
            <consortium name="US DOE Joint Genome Institute (JGI-PGF)"/>
            <person name="Lucas S."/>
            <person name="Han J."/>
            <person name="Lapidus A."/>
            <person name="Bruce D."/>
            <person name="Goodwin L."/>
            <person name="Pitluck S."/>
            <person name="Peters L."/>
            <person name="Kyrpides N."/>
            <person name="Mavromatis K."/>
            <person name="Ivanova N."/>
            <person name="Ovchinnikova G."/>
            <person name="Zhang X."/>
            <person name="Misra M."/>
            <person name="Detter J.C."/>
            <person name="Tapia R."/>
            <person name="Han C."/>
            <person name="Land M."/>
            <person name="Hauser L."/>
            <person name="Markowitz V."/>
            <person name="Cheng J.-F."/>
            <person name="Hugenholtz P."/>
            <person name="Woyke T."/>
            <person name="Wu D."/>
            <person name="Tindall B."/>
            <person name="Faehrich R."/>
            <person name="Brambilla E."/>
            <person name="Klenk H.-P."/>
            <person name="Eisen J.A."/>
        </authorList>
    </citation>
    <scope>NUCLEOTIDE SEQUENCE [LARGE SCALE GENOMIC DNA]</scope>
    <source>
        <strain evidence="12">ATCC 29530 / DSM 19594 / LMG 11500 / NCIMB 11436 / LSU 4</strain>
    </source>
</reference>
<evidence type="ECO:0000256" key="7">
    <source>
        <dbReference type="ARBA" id="ARBA00023237"/>
    </source>
</evidence>
<evidence type="ECO:0000259" key="10">
    <source>
        <dbReference type="Pfam" id="PF07715"/>
    </source>
</evidence>
<feature type="chain" id="PRO_5031025064" evidence="9">
    <location>
        <begin position="21"/>
        <end position="1057"/>
    </location>
</feature>
<evidence type="ECO:0000256" key="5">
    <source>
        <dbReference type="ARBA" id="ARBA00022729"/>
    </source>
</evidence>
<dbReference type="AlphaFoldDB" id="A0A7U4E7J0"/>
<dbReference type="PANTHER" id="PTHR30069:SF29">
    <property type="entry name" value="HEMOGLOBIN AND HEMOGLOBIN-HAPTOGLOBIN-BINDING PROTEIN 1-RELATED"/>
    <property type="match status" value="1"/>
</dbReference>
<dbReference type="InterPro" id="IPR012910">
    <property type="entry name" value="Plug_dom"/>
</dbReference>
<feature type="signal peptide" evidence="9">
    <location>
        <begin position="1"/>
        <end position="20"/>
    </location>
</feature>
<dbReference type="InterPro" id="IPR036942">
    <property type="entry name" value="Beta-barrel_TonB_sf"/>
</dbReference>
<dbReference type="InterPro" id="IPR039426">
    <property type="entry name" value="TonB-dep_rcpt-like"/>
</dbReference>
<dbReference type="Pfam" id="PF13715">
    <property type="entry name" value="CarbopepD_reg_2"/>
    <property type="match status" value="1"/>
</dbReference>
<sequence length="1057" mass="115417">MKKMLLVSLLLVGWLGVAYAQERKVTGKVTASEDGSPLPGVSVLLKGTSQGTTTNGEGSYALSIPSGGGTLIFSFVGMASQEVAVGTLTTVDIKMQSDTKLLSEVVVTGSGIATNKAKLGISVESVSAKTFSPTPTGSVDQALIGRIPGAQITSGDGTPGAQVNILLRGINSVNRGTTPMILIDGVQMAATDLNAIDLNSIERVEVVQGAASASIYGAQGANGVIQLFTKKGKNGALAIDFSTGITNNTYLNVGGVAKSQFHGYNTDAGNNVIGSSGKPIFIDPETGAYNENLIWNSTDPTNKTDKPYNANLKYHDHFAEFFVPSNTYNNSVSISGGKEKFDFSVSASNNHQNANFINNGYNDRSNLTSNIGVELLKGLKFRSTTQLVYTKNTVNGNQGLVYPIFNSRAFADYNATTPDGSPVVYLGDAVGVNGNNPVYTQHYQKQNDVKVDIVQNFNLNYNLNKFVELDAKYGLNHRKEDFKRIVQNQSENLNSNATEHWVGSDISPDNTGGIDRYTYGTTFQNFLATAFIRTDFKEDFHLNIPIRTSTQVSFDYRNNKYSVYSAAAAQLPTYTPFTSTQGSSFKVTNDYVEPFITYGYLVNQRIELGDVLGVTGGFRSDYSSAFGGGSKPFTFPRGDAYVRLSEINFWKNSAIANAIPEFKLRAAYGAAGIQPKPFDRYVTLSTKVLGNSNAFYFDPNQNNPGLNVEVSKELEIGTDMTFNPGRNGDWLNDVRLSGTYWKRTTDNAIWNVDAAPSSGSGTLKTNAFSLGSHGIQAGLNLSVYKGRGFSWNMTTNFGKQTSQINSVVGNQEIVVISNAGSTNYVLRAGEKIGQLYGFKMLHNVQERKPDGSYFIPEAQQSGYILASNGYVVNKTTKFPYVTPDKYSFGDPNPKFNMSFINDFTFKNFLTLSFQIDWVNGSHLYNQTKEWMYRDGIHADYAKSFSIDGQPGAWTAFYRGVYAAVQRNGTKDYFYENASFARLRNISVAMDFAKMTKIPAFKRLQLVLSGRNLVTITKYTGMDPEISSGSVNSAWDRGTDHSTMPNFKSYQATLNFGF</sequence>
<dbReference type="PROSITE" id="PS52016">
    <property type="entry name" value="TONB_DEPENDENT_REC_3"/>
    <property type="match status" value="1"/>
</dbReference>
<dbReference type="InterPro" id="IPR023996">
    <property type="entry name" value="TonB-dep_OMP_SusC/RagA"/>
</dbReference>
<dbReference type="InterPro" id="IPR037066">
    <property type="entry name" value="Plug_dom_sf"/>
</dbReference>
<evidence type="ECO:0000313" key="12">
    <source>
        <dbReference type="Proteomes" id="UP000000493"/>
    </source>
</evidence>
<feature type="domain" description="TonB-dependent receptor plug" evidence="10">
    <location>
        <begin position="117"/>
        <end position="224"/>
    </location>
</feature>
<comment type="subcellular location">
    <subcellularLocation>
        <location evidence="1 8">Cell outer membrane</location>
        <topology evidence="1 8">Multi-pass membrane protein</topology>
    </subcellularLocation>
</comment>
<dbReference type="SUPFAM" id="SSF49464">
    <property type="entry name" value="Carboxypeptidase regulatory domain-like"/>
    <property type="match status" value="1"/>
</dbReference>
<evidence type="ECO:0000256" key="1">
    <source>
        <dbReference type="ARBA" id="ARBA00004571"/>
    </source>
</evidence>
<accession>A0A7U4E7J0</accession>
<dbReference type="KEGG" id="rsi:Runsl_4077"/>
<reference evidence="11 12" key="2">
    <citation type="journal article" date="2012" name="Stand. Genomic Sci.">
        <title>Complete genome sequence of the aquatic bacterium Runella slithyformis type strain (LSU 4(T)).</title>
        <authorList>
            <person name="Copeland A."/>
            <person name="Zhang X."/>
            <person name="Misra M."/>
            <person name="Lapidus A."/>
            <person name="Nolan M."/>
            <person name="Lucas S."/>
            <person name="Deshpande S."/>
            <person name="Cheng J.F."/>
            <person name="Tapia R."/>
            <person name="Goodwin L.A."/>
            <person name="Pitluck S."/>
            <person name="Liolios K."/>
            <person name="Pagani I."/>
            <person name="Ivanova N."/>
            <person name="Mikhailova N."/>
            <person name="Pati A."/>
            <person name="Chen A."/>
            <person name="Palaniappan K."/>
            <person name="Land M."/>
            <person name="Hauser L."/>
            <person name="Pan C."/>
            <person name="Jeffries C.D."/>
            <person name="Detter J.C."/>
            <person name="Brambilla E.M."/>
            <person name="Rohde M."/>
            <person name="Djao O.D."/>
            <person name="Goker M."/>
            <person name="Sikorski J."/>
            <person name="Tindall B.J."/>
            <person name="Woyke T."/>
            <person name="Bristow J."/>
            <person name="Eisen J.A."/>
            <person name="Markowitz V."/>
            <person name="Hugenholtz P."/>
            <person name="Kyrpides N.C."/>
            <person name="Klenk H.P."/>
            <person name="Mavromatis K."/>
        </authorList>
    </citation>
    <scope>NUCLEOTIDE SEQUENCE [LARGE SCALE GENOMIC DNA]</scope>
    <source>
        <strain evidence="12">ATCC 29530 / DSM 19594 / LMG 11500 / NCIMB 11436 / LSU 4</strain>
    </source>
</reference>
<dbReference type="RefSeq" id="WP_013929722.1">
    <property type="nucleotide sequence ID" value="NC_015703.1"/>
</dbReference>
<dbReference type="SUPFAM" id="SSF56935">
    <property type="entry name" value="Porins"/>
    <property type="match status" value="1"/>
</dbReference>
<evidence type="ECO:0000256" key="3">
    <source>
        <dbReference type="ARBA" id="ARBA00022452"/>
    </source>
</evidence>
<keyword evidence="11" id="KW-0675">Receptor</keyword>
<proteinExistence type="inferred from homology"/>
<comment type="similarity">
    <text evidence="8">Belongs to the TonB-dependent receptor family.</text>
</comment>
<organism evidence="11 12">
    <name type="scientific">Runella slithyformis (strain ATCC 29530 / DSM 19594 / LMG 11500 / NCIMB 11436 / LSU 4)</name>
    <dbReference type="NCBI Taxonomy" id="761193"/>
    <lineage>
        <taxon>Bacteria</taxon>
        <taxon>Pseudomonadati</taxon>
        <taxon>Bacteroidota</taxon>
        <taxon>Cytophagia</taxon>
        <taxon>Cytophagales</taxon>
        <taxon>Spirosomataceae</taxon>
        <taxon>Runella</taxon>
    </lineage>
</organism>
<dbReference type="InterPro" id="IPR008969">
    <property type="entry name" value="CarboxyPept-like_regulatory"/>
</dbReference>
<dbReference type="EMBL" id="CP002859">
    <property type="protein sequence ID" value="AEI50424.1"/>
    <property type="molecule type" value="Genomic_DNA"/>
</dbReference>
<evidence type="ECO:0000256" key="4">
    <source>
        <dbReference type="ARBA" id="ARBA00022692"/>
    </source>
</evidence>
<dbReference type="Gene3D" id="2.170.130.10">
    <property type="entry name" value="TonB-dependent receptor, plug domain"/>
    <property type="match status" value="1"/>
</dbReference>
<evidence type="ECO:0000256" key="2">
    <source>
        <dbReference type="ARBA" id="ARBA00022448"/>
    </source>
</evidence>
<dbReference type="Pfam" id="PF07715">
    <property type="entry name" value="Plug"/>
    <property type="match status" value="1"/>
</dbReference>
<evidence type="ECO:0000256" key="9">
    <source>
        <dbReference type="SAM" id="SignalP"/>
    </source>
</evidence>
<keyword evidence="5 9" id="KW-0732">Signal</keyword>
<dbReference type="GO" id="GO:0009279">
    <property type="term" value="C:cell outer membrane"/>
    <property type="evidence" value="ECO:0007669"/>
    <property type="project" value="UniProtKB-SubCell"/>
</dbReference>
<dbReference type="Proteomes" id="UP000000493">
    <property type="component" value="Chromosome"/>
</dbReference>
<name>A0A7U4E7J0_RUNSL</name>
<gene>
    <name evidence="11" type="ordered locus">Runsl_4077</name>
</gene>
<keyword evidence="4 8" id="KW-0812">Transmembrane</keyword>
<keyword evidence="2 8" id="KW-0813">Transport</keyword>
<dbReference type="GO" id="GO:0044718">
    <property type="term" value="P:siderophore transmembrane transport"/>
    <property type="evidence" value="ECO:0007669"/>
    <property type="project" value="TreeGrafter"/>
</dbReference>
<protein>
    <submittedName>
        <fullName evidence="11">TonB-dependent receptor plug</fullName>
    </submittedName>
</protein>
<keyword evidence="12" id="KW-1185">Reference proteome</keyword>
<keyword evidence="6 8" id="KW-0472">Membrane</keyword>
<dbReference type="GO" id="GO:0015344">
    <property type="term" value="F:siderophore uptake transmembrane transporter activity"/>
    <property type="evidence" value="ECO:0007669"/>
    <property type="project" value="TreeGrafter"/>
</dbReference>
<evidence type="ECO:0000256" key="6">
    <source>
        <dbReference type="ARBA" id="ARBA00023136"/>
    </source>
</evidence>
<keyword evidence="3 8" id="KW-1134">Transmembrane beta strand</keyword>
<evidence type="ECO:0000256" key="8">
    <source>
        <dbReference type="PROSITE-ProRule" id="PRU01360"/>
    </source>
</evidence>
<dbReference type="PANTHER" id="PTHR30069">
    <property type="entry name" value="TONB-DEPENDENT OUTER MEMBRANE RECEPTOR"/>
    <property type="match status" value="1"/>
</dbReference>
<dbReference type="NCBIfam" id="TIGR04056">
    <property type="entry name" value="OMP_RagA_SusC"/>
    <property type="match status" value="1"/>
</dbReference>
<dbReference type="Gene3D" id="2.60.40.1120">
    <property type="entry name" value="Carboxypeptidase-like, regulatory domain"/>
    <property type="match status" value="1"/>
</dbReference>
<dbReference type="Gene3D" id="2.40.170.20">
    <property type="entry name" value="TonB-dependent receptor, beta-barrel domain"/>
    <property type="match status" value="1"/>
</dbReference>
<keyword evidence="7 8" id="KW-0998">Cell outer membrane</keyword>